<name>A0AAD5VVV5_9AGAR</name>
<evidence type="ECO:0008006" key="4">
    <source>
        <dbReference type="Google" id="ProtNLM"/>
    </source>
</evidence>
<evidence type="ECO:0000313" key="2">
    <source>
        <dbReference type="EMBL" id="KAJ3570981.1"/>
    </source>
</evidence>
<dbReference type="PANTHER" id="PTHR38123">
    <property type="entry name" value="CELL WALL SERINE-THREONINE-RICH GALACTOMANNOPROTEIN MP1 (AFU_ORTHOLOGUE AFUA_4G03240)"/>
    <property type="match status" value="1"/>
</dbReference>
<dbReference type="GO" id="GO:0005576">
    <property type="term" value="C:extracellular region"/>
    <property type="evidence" value="ECO:0007669"/>
    <property type="project" value="TreeGrafter"/>
</dbReference>
<evidence type="ECO:0000313" key="3">
    <source>
        <dbReference type="Proteomes" id="UP001213000"/>
    </source>
</evidence>
<feature type="chain" id="PRO_5042030830" description="Hydrophobic surface binding protein" evidence="1">
    <location>
        <begin position="18"/>
        <end position="176"/>
    </location>
</feature>
<dbReference type="PANTHER" id="PTHR38123:SF1">
    <property type="entry name" value="HYDROPHOBIC SURFACE BINDING PROTEIN"/>
    <property type="match status" value="1"/>
</dbReference>
<feature type="signal peptide" evidence="1">
    <location>
        <begin position="1"/>
        <end position="17"/>
    </location>
</feature>
<keyword evidence="3" id="KW-1185">Reference proteome</keyword>
<organism evidence="2 3">
    <name type="scientific">Leucocoprinus birnbaumii</name>
    <dbReference type="NCBI Taxonomy" id="56174"/>
    <lineage>
        <taxon>Eukaryota</taxon>
        <taxon>Fungi</taxon>
        <taxon>Dikarya</taxon>
        <taxon>Basidiomycota</taxon>
        <taxon>Agaricomycotina</taxon>
        <taxon>Agaricomycetes</taxon>
        <taxon>Agaricomycetidae</taxon>
        <taxon>Agaricales</taxon>
        <taxon>Agaricineae</taxon>
        <taxon>Agaricaceae</taxon>
        <taxon>Leucocoprinus</taxon>
    </lineage>
</organism>
<comment type="caution">
    <text evidence="2">The sequence shown here is derived from an EMBL/GenBank/DDBJ whole genome shotgun (WGS) entry which is preliminary data.</text>
</comment>
<evidence type="ECO:0000256" key="1">
    <source>
        <dbReference type="SAM" id="SignalP"/>
    </source>
</evidence>
<dbReference type="Gene3D" id="1.20.1280.140">
    <property type="match status" value="1"/>
</dbReference>
<keyword evidence="1" id="KW-0732">Signal</keyword>
<reference evidence="2" key="1">
    <citation type="submission" date="2022-07" db="EMBL/GenBank/DDBJ databases">
        <title>Genome Sequence of Leucocoprinus birnbaumii.</title>
        <authorList>
            <person name="Buettner E."/>
        </authorList>
    </citation>
    <scope>NUCLEOTIDE SEQUENCE</scope>
    <source>
        <strain evidence="2">VT141</strain>
    </source>
</reference>
<accession>A0AAD5VVV5</accession>
<dbReference type="AlphaFoldDB" id="A0AAD5VVV5"/>
<dbReference type="Pfam" id="PF12296">
    <property type="entry name" value="HsbA"/>
    <property type="match status" value="1"/>
</dbReference>
<sequence>MQFKSVLFASLFAFAYASTIQDVLNDLVTLKSTLVTLDNAINSFPDSGGSLADALAINDDAGAVRDAIDATTPDAVNVDLPVSVDDANSVLAAIQDLQTNIDSALTGIVAKKPAFDALPVGGVSALVAQDLNDLNTSNSALEDALIAATPPEVLDAAEQTRSEIDAAFATAIAAYS</sequence>
<gene>
    <name evidence="2" type="ORF">NP233_g4047</name>
</gene>
<dbReference type="InterPro" id="IPR021054">
    <property type="entry name" value="Cell_wall_mannoprotein_1"/>
</dbReference>
<dbReference type="Proteomes" id="UP001213000">
    <property type="component" value="Unassembled WGS sequence"/>
</dbReference>
<dbReference type="EMBL" id="JANIEX010000208">
    <property type="protein sequence ID" value="KAJ3570981.1"/>
    <property type="molecule type" value="Genomic_DNA"/>
</dbReference>
<proteinExistence type="predicted"/>
<protein>
    <recommendedName>
        <fullName evidence="4">Hydrophobic surface binding protein</fullName>
    </recommendedName>
</protein>